<dbReference type="PROSITE" id="PS00659">
    <property type="entry name" value="GLYCOSYL_HYDROL_F5"/>
    <property type="match status" value="1"/>
</dbReference>
<name>A0AAE3EFF3_9SPIR</name>
<reference evidence="9" key="1">
    <citation type="submission" date="2021-08" db="EMBL/GenBank/DDBJ databases">
        <title>Comparative analyses of Brucepasteria parasyntrophica and Teretinema zuelzerae.</title>
        <authorList>
            <person name="Song Y."/>
            <person name="Brune A."/>
        </authorList>
    </citation>
    <scope>NUCLEOTIDE SEQUENCE</scope>
    <source>
        <strain evidence="9">DSM 1903</strain>
    </source>
</reference>
<dbReference type="Pfam" id="PF00150">
    <property type="entry name" value="Cellulase"/>
    <property type="match status" value="1"/>
</dbReference>
<evidence type="ECO:0000259" key="8">
    <source>
        <dbReference type="Pfam" id="PF00150"/>
    </source>
</evidence>
<comment type="caution">
    <text evidence="9">The sequence shown here is derived from an EMBL/GenBank/DDBJ whole genome shotgun (WGS) entry which is preliminary data.</text>
</comment>
<dbReference type="AlphaFoldDB" id="A0AAE3EFF3"/>
<dbReference type="PANTHER" id="PTHR31297">
    <property type="entry name" value="GLUCAN ENDO-1,6-BETA-GLUCOSIDASE B"/>
    <property type="match status" value="1"/>
</dbReference>
<dbReference type="PANTHER" id="PTHR31297:SF41">
    <property type="entry name" value="ENDOGLUCANASE, PUTATIVE (AFU_ORTHOLOGUE AFUA_5G01830)-RELATED"/>
    <property type="match status" value="1"/>
</dbReference>
<dbReference type="InterPro" id="IPR001547">
    <property type="entry name" value="Glyco_hydro_5"/>
</dbReference>
<keyword evidence="5 7" id="KW-0326">Glycosidase</keyword>
<dbReference type="InterPro" id="IPR050386">
    <property type="entry name" value="Glycosyl_hydrolase_5"/>
</dbReference>
<dbReference type="Proteomes" id="UP001198163">
    <property type="component" value="Unassembled WGS sequence"/>
</dbReference>
<evidence type="ECO:0000256" key="7">
    <source>
        <dbReference type="RuleBase" id="RU361153"/>
    </source>
</evidence>
<proteinExistence type="inferred from homology"/>
<evidence type="ECO:0000256" key="3">
    <source>
        <dbReference type="ARBA" id="ARBA00023001"/>
    </source>
</evidence>
<gene>
    <name evidence="9" type="ORF">K7J14_00120</name>
</gene>
<evidence type="ECO:0000256" key="4">
    <source>
        <dbReference type="ARBA" id="ARBA00023277"/>
    </source>
</evidence>
<evidence type="ECO:0000313" key="9">
    <source>
        <dbReference type="EMBL" id="MCD1653115.1"/>
    </source>
</evidence>
<feature type="domain" description="Glycoside hydrolase family 5" evidence="8">
    <location>
        <begin position="67"/>
        <end position="298"/>
    </location>
</feature>
<dbReference type="RefSeq" id="WP_230752006.1">
    <property type="nucleotide sequence ID" value="NZ_JAINWA010000001.1"/>
</dbReference>
<keyword evidence="4" id="KW-0119">Carbohydrate metabolism</keyword>
<sequence length="573" mass="63477">MNTLRSNNSPFYLSLISFLAFVFFAVSPAYSAGTGEKSGSGLSTAPVTGQDRGDLIQARGTLLVEPDGSPYTVRGVAFGNSVWSNPSSANGFTHHTMDDYAAAAAMGFNSVRFYINYGLFEDDSKPYAYKEAGFAWLDQNIAAAKKQGIRLLLNMHYPQGGYQSIGQGDALWNNPANQKRLGALWKEIARRYAGESGVLGFGILNEPVPVSGMKQWETLAQNLIDSIRSVNQRHLIFVERAIWLKNGTTAEIEQNLYFPQGLKDPSGQLVYEFHLYDPMPFSHQNASWTSYKGSYAVWPDNNRIEAKNKRWAGFTDSNPAAPVDRDGWIYLEGAVHYPANDRFKLGHPTVQARSLGRSGSVLVSDLEIEEFDPEGRSLGVVYRSAADSESGWYYWSEDSSGSFAKKAGGRTAKTALEISGSTGDANISDHGSPLKITQGNGYKASGWVKIKKADPSSRVVVRLDYYSADSVHVWNKAYLESVFREYADYGKTRNVPLYIGEFGLMREAFAENRGGEIWIADILDILAEYSINYNYHTWHESAFGIYGNDRGYPDPAWANRVLIDAFTKAQTGN</sequence>
<keyword evidence="6" id="KW-0624">Polysaccharide degradation</keyword>
<evidence type="ECO:0000313" key="10">
    <source>
        <dbReference type="Proteomes" id="UP001198163"/>
    </source>
</evidence>
<comment type="similarity">
    <text evidence="1 7">Belongs to the glycosyl hydrolase 5 (cellulase A) family.</text>
</comment>
<dbReference type="EMBL" id="JAINWA010000001">
    <property type="protein sequence ID" value="MCD1653115.1"/>
    <property type="molecule type" value="Genomic_DNA"/>
</dbReference>
<dbReference type="GO" id="GO:0009986">
    <property type="term" value="C:cell surface"/>
    <property type="evidence" value="ECO:0007669"/>
    <property type="project" value="TreeGrafter"/>
</dbReference>
<keyword evidence="2 7" id="KW-0378">Hydrolase</keyword>
<evidence type="ECO:0000256" key="6">
    <source>
        <dbReference type="ARBA" id="ARBA00023326"/>
    </source>
</evidence>
<keyword evidence="10" id="KW-1185">Reference proteome</keyword>
<dbReference type="SUPFAM" id="SSF51445">
    <property type="entry name" value="(Trans)glycosidases"/>
    <property type="match status" value="1"/>
</dbReference>
<dbReference type="InterPro" id="IPR017853">
    <property type="entry name" value="GH"/>
</dbReference>
<dbReference type="GO" id="GO:0030245">
    <property type="term" value="P:cellulose catabolic process"/>
    <property type="evidence" value="ECO:0007669"/>
    <property type="project" value="UniProtKB-KW"/>
</dbReference>
<dbReference type="Gene3D" id="3.20.20.80">
    <property type="entry name" value="Glycosidases"/>
    <property type="match status" value="2"/>
</dbReference>
<keyword evidence="3" id="KW-0136">Cellulose degradation</keyword>
<protein>
    <submittedName>
        <fullName evidence="9">Glycoside hydrolase family 5 protein</fullName>
    </submittedName>
</protein>
<dbReference type="InterPro" id="IPR018087">
    <property type="entry name" value="Glyco_hydro_5_CS"/>
</dbReference>
<evidence type="ECO:0000256" key="1">
    <source>
        <dbReference type="ARBA" id="ARBA00005641"/>
    </source>
</evidence>
<dbReference type="GO" id="GO:0008422">
    <property type="term" value="F:beta-glucosidase activity"/>
    <property type="evidence" value="ECO:0007669"/>
    <property type="project" value="TreeGrafter"/>
</dbReference>
<accession>A0AAE3EFF3</accession>
<organism evidence="9 10">
    <name type="scientific">Teretinema zuelzerae</name>
    <dbReference type="NCBI Taxonomy" id="156"/>
    <lineage>
        <taxon>Bacteria</taxon>
        <taxon>Pseudomonadati</taxon>
        <taxon>Spirochaetota</taxon>
        <taxon>Spirochaetia</taxon>
        <taxon>Spirochaetales</taxon>
        <taxon>Treponemataceae</taxon>
        <taxon>Teretinema</taxon>
    </lineage>
</organism>
<dbReference type="GO" id="GO:0005576">
    <property type="term" value="C:extracellular region"/>
    <property type="evidence" value="ECO:0007669"/>
    <property type="project" value="TreeGrafter"/>
</dbReference>
<evidence type="ECO:0000256" key="5">
    <source>
        <dbReference type="ARBA" id="ARBA00023295"/>
    </source>
</evidence>
<evidence type="ECO:0000256" key="2">
    <source>
        <dbReference type="ARBA" id="ARBA00022801"/>
    </source>
</evidence>